<dbReference type="PANTHER" id="PTHR46572">
    <property type="entry name" value="RHO1 GDP-GTP EXCHANGE PROTEIN 1-RELATED"/>
    <property type="match status" value="1"/>
</dbReference>
<dbReference type="InterPro" id="IPR052233">
    <property type="entry name" value="Rho-type_GEFs"/>
</dbReference>
<dbReference type="SUPFAM" id="SSF48065">
    <property type="entry name" value="DBL homology domain (DH-domain)"/>
    <property type="match status" value="1"/>
</dbReference>
<evidence type="ECO:0000313" key="3">
    <source>
        <dbReference type="EMBL" id="OBZ80969.1"/>
    </source>
</evidence>
<dbReference type="AlphaFoldDB" id="A0A1C7MWZ6"/>
<feature type="region of interest" description="Disordered" evidence="1">
    <location>
        <begin position="1"/>
        <end position="21"/>
    </location>
</feature>
<feature type="domain" description="DH" evidence="2">
    <location>
        <begin position="162"/>
        <end position="232"/>
    </location>
</feature>
<evidence type="ECO:0000313" key="4">
    <source>
        <dbReference type="Proteomes" id="UP000093000"/>
    </source>
</evidence>
<dbReference type="PROSITE" id="PS50010">
    <property type="entry name" value="DH_2"/>
    <property type="match status" value="1"/>
</dbReference>
<proteinExistence type="predicted"/>
<dbReference type="STRING" id="101091.A0A1C7MWZ6"/>
<reference evidence="3 4" key="1">
    <citation type="submission" date="2016-03" db="EMBL/GenBank/DDBJ databases">
        <title>Choanephora cucurbitarum.</title>
        <authorList>
            <person name="Min B."/>
            <person name="Park H."/>
            <person name="Park J.-H."/>
            <person name="Shin H.-D."/>
            <person name="Choi I.-G."/>
        </authorList>
    </citation>
    <scope>NUCLEOTIDE SEQUENCE [LARGE SCALE GENOMIC DNA]</scope>
    <source>
        <strain evidence="3 4">KUS-F28377</strain>
    </source>
</reference>
<dbReference type="InParanoid" id="A0A1C7MWZ6"/>
<feature type="non-terminal residue" evidence="3">
    <location>
        <position position="232"/>
    </location>
</feature>
<gene>
    <name evidence="3" type="ORF">A0J61_10981</name>
</gene>
<dbReference type="PANTHER" id="PTHR46572:SF1">
    <property type="entry name" value="RHO1 GUANINE NUCLEOTIDE EXCHANGE FACTOR TUS1"/>
    <property type="match status" value="1"/>
</dbReference>
<dbReference type="Proteomes" id="UP000093000">
    <property type="component" value="Unassembled WGS sequence"/>
</dbReference>
<dbReference type="EMBL" id="LUGH01001560">
    <property type="protein sequence ID" value="OBZ80969.1"/>
    <property type="molecule type" value="Genomic_DNA"/>
</dbReference>
<comment type="caution">
    <text evidence="3">The sequence shown here is derived from an EMBL/GenBank/DDBJ whole genome shotgun (WGS) entry which is preliminary data.</text>
</comment>
<organism evidence="3 4">
    <name type="scientific">Choanephora cucurbitarum</name>
    <dbReference type="NCBI Taxonomy" id="101091"/>
    <lineage>
        <taxon>Eukaryota</taxon>
        <taxon>Fungi</taxon>
        <taxon>Fungi incertae sedis</taxon>
        <taxon>Mucoromycota</taxon>
        <taxon>Mucoromycotina</taxon>
        <taxon>Mucoromycetes</taxon>
        <taxon>Mucorales</taxon>
        <taxon>Mucorineae</taxon>
        <taxon>Choanephoraceae</taxon>
        <taxon>Choanephoroideae</taxon>
        <taxon>Choanephora</taxon>
    </lineage>
</organism>
<sequence length="232" mass="26351">MSTKGNVRIGADSQKGGGNRLKKESTGFVRLNHGCLSVIARQFVDKVIYAQISTEEALNACEAILNHTELSKHDLLHSLIQNKILSEGHKDILMIQNTSLQAIVVKLTDCYSPLCTSSVRCYSPTCPRRSLNHLHLIENKLSTFDSSIPEYILNNLSSKEKKRQLAIEELRNYEHNFLRQLKVIHDIFAQPLLQSTAIEAPRRHLFHDHLFGNYLALATLHKGLFRDLELSR</sequence>
<dbReference type="InterPro" id="IPR035899">
    <property type="entry name" value="DBL_dom_sf"/>
</dbReference>
<dbReference type="OrthoDB" id="2272012at2759"/>
<keyword evidence="4" id="KW-1185">Reference proteome</keyword>
<accession>A0A1C7MWZ6</accession>
<protein>
    <recommendedName>
        <fullName evidence="2">DH domain-containing protein</fullName>
    </recommendedName>
</protein>
<evidence type="ECO:0000256" key="1">
    <source>
        <dbReference type="SAM" id="MobiDB-lite"/>
    </source>
</evidence>
<evidence type="ECO:0000259" key="2">
    <source>
        <dbReference type="PROSITE" id="PS50010"/>
    </source>
</evidence>
<dbReference type="GO" id="GO:0005085">
    <property type="term" value="F:guanyl-nucleotide exchange factor activity"/>
    <property type="evidence" value="ECO:0007669"/>
    <property type="project" value="InterPro"/>
</dbReference>
<dbReference type="Gene3D" id="1.20.900.10">
    <property type="entry name" value="Dbl homology (DH) domain"/>
    <property type="match status" value="1"/>
</dbReference>
<dbReference type="InterPro" id="IPR000219">
    <property type="entry name" value="DH_dom"/>
</dbReference>
<name>A0A1C7MWZ6_9FUNG</name>